<dbReference type="PANTHER" id="PTHR23171">
    <property type="entry name" value="GDOWN1"/>
    <property type="match status" value="1"/>
</dbReference>
<feature type="compositionally biased region" description="Low complexity" evidence="1">
    <location>
        <begin position="195"/>
        <end position="211"/>
    </location>
</feature>
<dbReference type="PRINTS" id="PR02085">
    <property type="entry name" value="POLR2GRINL1"/>
</dbReference>
<dbReference type="PANTHER" id="PTHR23171:SF4">
    <property type="entry name" value="TUFTELIN"/>
    <property type="match status" value="1"/>
</dbReference>
<dbReference type="Bgee" id="ENSAMXG00000030329">
    <property type="expression patterns" value="Expressed in zone of skin and 14 other cell types or tissues"/>
</dbReference>
<reference evidence="2" key="4">
    <citation type="submission" date="2025-09" db="UniProtKB">
        <authorList>
            <consortium name="Ensembl"/>
        </authorList>
    </citation>
    <scope>IDENTIFICATION</scope>
</reference>
<feature type="region of interest" description="Disordered" evidence="1">
    <location>
        <begin position="96"/>
        <end position="132"/>
    </location>
</feature>
<keyword evidence="3" id="KW-1185">Reference proteome</keyword>
<feature type="compositionally biased region" description="Polar residues" evidence="1">
    <location>
        <begin position="111"/>
        <end position="121"/>
    </location>
</feature>
<evidence type="ECO:0000256" key="1">
    <source>
        <dbReference type="SAM" id="MobiDB-lite"/>
    </source>
</evidence>
<dbReference type="Pfam" id="PF15328">
    <property type="entry name" value="GCOM2"/>
    <property type="match status" value="1"/>
</dbReference>
<feature type="compositionally biased region" description="Basic and acidic residues" evidence="1">
    <location>
        <begin position="97"/>
        <end position="108"/>
    </location>
</feature>
<dbReference type="Proteomes" id="UP000018467">
    <property type="component" value="Unassembled WGS sequence"/>
</dbReference>
<dbReference type="AlphaFoldDB" id="A0A3B1JNT1"/>
<dbReference type="GO" id="GO:0005634">
    <property type="term" value="C:nucleus"/>
    <property type="evidence" value="ECO:0007669"/>
    <property type="project" value="InterPro"/>
</dbReference>
<dbReference type="GO" id="GO:0003711">
    <property type="term" value="F:transcription elongation factor activity"/>
    <property type="evidence" value="ECO:0007669"/>
    <property type="project" value="InterPro"/>
</dbReference>
<dbReference type="InterPro" id="IPR026213">
    <property type="entry name" value="GRINL1"/>
</dbReference>
<dbReference type="STRING" id="7994.ENSAMXP00000043480"/>
<reference evidence="3" key="2">
    <citation type="journal article" date="2014" name="Nat. Commun.">
        <title>The cavefish genome reveals candidate genes for eye loss.</title>
        <authorList>
            <person name="McGaugh S.E."/>
            <person name="Gross J.B."/>
            <person name="Aken B."/>
            <person name="Blin M."/>
            <person name="Borowsky R."/>
            <person name="Chalopin D."/>
            <person name="Hinaux H."/>
            <person name="Jeffery W.R."/>
            <person name="Keene A."/>
            <person name="Ma L."/>
            <person name="Minx P."/>
            <person name="Murphy D."/>
            <person name="O'Quin K.E."/>
            <person name="Retaux S."/>
            <person name="Rohner N."/>
            <person name="Searle S.M."/>
            <person name="Stahl B.A."/>
            <person name="Tabin C."/>
            <person name="Volff J.N."/>
            <person name="Yoshizawa M."/>
            <person name="Warren W.C."/>
        </authorList>
    </citation>
    <scope>NUCLEOTIDE SEQUENCE [LARGE SCALE GENOMIC DNA]</scope>
    <source>
        <strain evidence="3">female</strain>
    </source>
</reference>
<dbReference type="GeneTree" id="ENSGT00950000183065"/>
<evidence type="ECO:0000313" key="3">
    <source>
        <dbReference type="Proteomes" id="UP000018467"/>
    </source>
</evidence>
<dbReference type="GO" id="GO:0035556">
    <property type="term" value="P:intracellular signal transduction"/>
    <property type="evidence" value="ECO:0007669"/>
    <property type="project" value="TreeGrafter"/>
</dbReference>
<protein>
    <submittedName>
        <fullName evidence="2">RNA polymerase II subunit M</fullName>
    </submittedName>
</protein>
<proteinExistence type="predicted"/>
<feature type="region of interest" description="Disordered" evidence="1">
    <location>
        <begin position="144"/>
        <end position="226"/>
    </location>
</feature>
<organism evidence="2 3">
    <name type="scientific">Astyanax mexicanus</name>
    <name type="common">Blind cave fish</name>
    <name type="synonym">Astyanax fasciatus mexicanus</name>
    <dbReference type="NCBI Taxonomy" id="7994"/>
    <lineage>
        <taxon>Eukaryota</taxon>
        <taxon>Metazoa</taxon>
        <taxon>Chordata</taxon>
        <taxon>Craniata</taxon>
        <taxon>Vertebrata</taxon>
        <taxon>Euteleostomi</taxon>
        <taxon>Actinopterygii</taxon>
        <taxon>Neopterygii</taxon>
        <taxon>Teleostei</taxon>
        <taxon>Ostariophysi</taxon>
        <taxon>Characiformes</taxon>
        <taxon>Characoidei</taxon>
        <taxon>Acestrorhamphidae</taxon>
        <taxon>Acestrorhamphinae</taxon>
        <taxon>Astyanax</taxon>
    </lineage>
</organism>
<dbReference type="Ensembl" id="ENSAMXT00000047398.1">
    <property type="protein sequence ID" value="ENSAMXP00000043480.1"/>
    <property type="gene ID" value="ENSAMXG00000030329.1"/>
</dbReference>
<sequence length="309" mass="33976">ESAAVRRGEVEMSGLAGELSGRSREELQEILSRQEKILLNKRFVQTLPDKGKKITDFVEKVRQALKALEEEEEKQASLSAIGTEFQVRYLQALAQRRNAEQETVKEEENLLETSRTNQPNTEGVMEASTPAGGAEDLVEALGRVNLSEEKNRPLRDTVINSPPRNVFSATQSQKKPHYIEVLDRADADKQRHKGSGSSSPGSSSPGHSSGSATPLSAEARRQRDRKHLDDITAAKLPPLHHSPAQLLTLEESAALLREQTRKQQEVQARLAAQKLAEGLTVTMSGYNPEGVALGTYREVHDDGAVSDED</sequence>
<reference evidence="2" key="3">
    <citation type="submission" date="2025-08" db="UniProtKB">
        <authorList>
            <consortium name="Ensembl"/>
        </authorList>
    </citation>
    <scope>IDENTIFICATION</scope>
</reference>
<feature type="compositionally biased region" description="Basic and acidic residues" evidence="1">
    <location>
        <begin position="177"/>
        <end position="189"/>
    </location>
</feature>
<reference evidence="3" key="1">
    <citation type="submission" date="2013-03" db="EMBL/GenBank/DDBJ databases">
        <authorList>
            <person name="Jeffery W."/>
            <person name="Warren W."/>
            <person name="Wilson R.K."/>
        </authorList>
    </citation>
    <scope>NUCLEOTIDE SEQUENCE</scope>
    <source>
        <strain evidence="3">female</strain>
    </source>
</reference>
<feature type="compositionally biased region" description="Basic and acidic residues" evidence="1">
    <location>
        <begin position="146"/>
        <end position="155"/>
    </location>
</feature>
<evidence type="ECO:0000313" key="2">
    <source>
        <dbReference type="Ensembl" id="ENSAMXP00000043480.1"/>
    </source>
</evidence>
<dbReference type="InParanoid" id="A0A3B1JNT1"/>
<dbReference type="InterPro" id="IPR051375">
    <property type="entry name" value="Tuftelin_GRINL1A/MYZAP/CCD68"/>
</dbReference>
<name>A0A3B1JNT1_ASTMX</name>
<accession>A0A3B1JNT1</accession>
<dbReference type="GO" id="GO:0006368">
    <property type="term" value="P:transcription elongation by RNA polymerase II"/>
    <property type="evidence" value="ECO:0007669"/>
    <property type="project" value="InterPro"/>
</dbReference>
<feature type="compositionally biased region" description="Polar residues" evidence="1">
    <location>
        <begin position="158"/>
        <end position="173"/>
    </location>
</feature>